<dbReference type="OrthoDB" id="37659at2759"/>
<keyword evidence="2" id="KW-0521">NADP</keyword>
<protein>
    <submittedName>
        <fullName evidence="4">Uncharacterized protein</fullName>
    </submittedName>
</protein>
<evidence type="ECO:0000313" key="5">
    <source>
        <dbReference type="Proteomes" id="UP000838763"/>
    </source>
</evidence>
<dbReference type="Gene3D" id="3.40.50.720">
    <property type="entry name" value="NAD(P)-binding Rossmann-like Domain"/>
    <property type="match status" value="1"/>
</dbReference>
<dbReference type="Pfam" id="PF00106">
    <property type="entry name" value="adh_short"/>
    <property type="match status" value="1"/>
</dbReference>
<dbReference type="GO" id="GO:0016616">
    <property type="term" value="F:oxidoreductase activity, acting on the CH-OH group of donors, NAD or NADP as acceptor"/>
    <property type="evidence" value="ECO:0007669"/>
    <property type="project" value="TreeGrafter"/>
</dbReference>
<dbReference type="InterPro" id="IPR002347">
    <property type="entry name" value="SDR_fam"/>
</dbReference>
<dbReference type="Proteomes" id="UP000838763">
    <property type="component" value="Unassembled WGS sequence"/>
</dbReference>
<evidence type="ECO:0000256" key="2">
    <source>
        <dbReference type="ARBA" id="ARBA00022857"/>
    </source>
</evidence>
<dbReference type="PANTHER" id="PTHR44229">
    <property type="entry name" value="15-HYDROXYPROSTAGLANDIN DEHYDROGENASE [NAD(+)]"/>
    <property type="match status" value="1"/>
</dbReference>
<accession>A0A9P1MC69</accession>
<dbReference type="InterPro" id="IPR036291">
    <property type="entry name" value="NAD(P)-bd_dom_sf"/>
</dbReference>
<dbReference type="PROSITE" id="PS00061">
    <property type="entry name" value="ADH_SHORT"/>
    <property type="match status" value="1"/>
</dbReference>
<sequence length="228" mass="24415">MASPQTQRSVIVTGGASGIGLAMTRYYASQGYNVSVLDINEKTGPGIKCDVSSWEDQAATFKEIFEECGRIDVVMANAGISEQGQSCIMQVEEDAPAKPTTNHKIGPPLHAQERQDIAIPGSIIVTASNAGVYPFPIAPLYAAAKAGLINLVRSMGPALEKANIQINALAPAVLETNIAPSNDLFKHMIITPMSTLIHGDSVTVREPHDYVDEDSKKNLEMFRSLGYA</sequence>
<comment type="similarity">
    <text evidence="1">Belongs to the short-chain dehydrogenases/reductases (SDR) family.</text>
</comment>
<dbReference type="InterPro" id="IPR020904">
    <property type="entry name" value="Sc_DH/Rdtase_CS"/>
</dbReference>
<gene>
    <name evidence="4" type="ORF">PPNO1_LOCUS5711</name>
</gene>
<keyword evidence="5" id="KW-1185">Reference proteome</keyword>
<dbReference type="AlphaFoldDB" id="A0A9P1MC69"/>
<dbReference type="PANTHER" id="PTHR44229:SF4">
    <property type="entry name" value="15-HYDROXYPROSTAGLANDIN DEHYDROGENASE [NAD(+)]"/>
    <property type="match status" value="1"/>
</dbReference>
<evidence type="ECO:0000256" key="3">
    <source>
        <dbReference type="ARBA" id="ARBA00023002"/>
    </source>
</evidence>
<organism evidence="4 5">
    <name type="scientific">Parascedosporium putredinis</name>
    <dbReference type="NCBI Taxonomy" id="1442378"/>
    <lineage>
        <taxon>Eukaryota</taxon>
        <taxon>Fungi</taxon>
        <taxon>Dikarya</taxon>
        <taxon>Ascomycota</taxon>
        <taxon>Pezizomycotina</taxon>
        <taxon>Sordariomycetes</taxon>
        <taxon>Hypocreomycetidae</taxon>
        <taxon>Microascales</taxon>
        <taxon>Microascaceae</taxon>
        <taxon>Parascedosporium</taxon>
    </lineage>
</organism>
<evidence type="ECO:0000256" key="1">
    <source>
        <dbReference type="ARBA" id="ARBA00006484"/>
    </source>
</evidence>
<name>A0A9P1MC69_9PEZI</name>
<dbReference type="SUPFAM" id="SSF51735">
    <property type="entry name" value="NAD(P)-binding Rossmann-fold domains"/>
    <property type="match status" value="1"/>
</dbReference>
<keyword evidence="3" id="KW-0560">Oxidoreductase</keyword>
<dbReference type="EMBL" id="CALLCH030000015">
    <property type="protein sequence ID" value="CAI4216042.1"/>
    <property type="molecule type" value="Genomic_DNA"/>
</dbReference>
<comment type="caution">
    <text evidence="4">The sequence shown here is derived from an EMBL/GenBank/DDBJ whole genome shotgun (WGS) entry which is preliminary data.</text>
</comment>
<dbReference type="PRINTS" id="PR00081">
    <property type="entry name" value="GDHRDH"/>
</dbReference>
<dbReference type="GO" id="GO:0005737">
    <property type="term" value="C:cytoplasm"/>
    <property type="evidence" value="ECO:0007669"/>
    <property type="project" value="TreeGrafter"/>
</dbReference>
<proteinExistence type="inferred from homology"/>
<reference evidence="4" key="1">
    <citation type="submission" date="2022-11" db="EMBL/GenBank/DDBJ databases">
        <authorList>
            <person name="Scott C."/>
            <person name="Bruce N."/>
        </authorList>
    </citation>
    <scope>NUCLEOTIDE SEQUENCE</scope>
</reference>
<evidence type="ECO:0000313" key="4">
    <source>
        <dbReference type="EMBL" id="CAI4216042.1"/>
    </source>
</evidence>